<proteinExistence type="predicted"/>
<dbReference type="RefSeq" id="WP_095983637.1">
    <property type="nucleotide sequence ID" value="NZ_CP022098.1"/>
</dbReference>
<evidence type="ECO:0000256" key="2">
    <source>
        <dbReference type="SAM" id="SignalP"/>
    </source>
</evidence>
<feature type="compositionally biased region" description="Acidic residues" evidence="1">
    <location>
        <begin position="141"/>
        <end position="161"/>
    </location>
</feature>
<feature type="compositionally biased region" description="Polar residues" evidence="1">
    <location>
        <begin position="197"/>
        <end position="208"/>
    </location>
</feature>
<dbReference type="AlphaFoldDB" id="A0A250IT60"/>
<feature type="region of interest" description="Disordered" evidence="1">
    <location>
        <begin position="132"/>
        <end position="208"/>
    </location>
</feature>
<dbReference type="EMBL" id="CP022098">
    <property type="protein sequence ID" value="ATB34945.1"/>
    <property type="molecule type" value="Genomic_DNA"/>
</dbReference>
<evidence type="ECO:0000256" key="1">
    <source>
        <dbReference type="SAM" id="MobiDB-lite"/>
    </source>
</evidence>
<evidence type="ECO:0000313" key="3">
    <source>
        <dbReference type="EMBL" id="ATB34945.1"/>
    </source>
</evidence>
<accession>A0A250IT60</accession>
<evidence type="ECO:0000313" key="4">
    <source>
        <dbReference type="Proteomes" id="UP000217257"/>
    </source>
</evidence>
<gene>
    <name evidence="3" type="ORF">CYFUS_000357</name>
</gene>
<feature type="chain" id="PRO_5012896921" evidence="2">
    <location>
        <begin position="29"/>
        <end position="208"/>
    </location>
</feature>
<feature type="signal peptide" evidence="2">
    <location>
        <begin position="1"/>
        <end position="28"/>
    </location>
</feature>
<keyword evidence="2" id="KW-0732">Signal</keyword>
<name>A0A250IT60_9BACT</name>
<organism evidence="3 4">
    <name type="scientific">Cystobacter fuscus</name>
    <dbReference type="NCBI Taxonomy" id="43"/>
    <lineage>
        <taxon>Bacteria</taxon>
        <taxon>Pseudomonadati</taxon>
        <taxon>Myxococcota</taxon>
        <taxon>Myxococcia</taxon>
        <taxon>Myxococcales</taxon>
        <taxon>Cystobacterineae</taxon>
        <taxon>Archangiaceae</taxon>
        <taxon>Cystobacter</taxon>
    </lineage>
</organism>
<dbReference type="Proteomes" id="UP000217257">
    <property type="component" value="Chromosome"/>
</dbReference>
<reference evidence="3 4" key="1">
    <citation type="submission" date="2017-06" db="EMBL/GenBank/DDBJ databases">
        <title>Sequencing and comparative analysis of myxobacterial genomes.</title>
        <authorList>
            <person name="Rupp O."/>
            <person name="Goesmann A."/>
            <person name="Sogaard-Andersen L."/>
        </authorList>
    </citation>
    <scope>NUCLEOTIDE SEQUENCE [LARGE SCALE GENOMIC DNA]</scope>
    <source>
        <strain evidence="3 4">DSM 52655</strain>
    </source>
</reference>
<protein>
    <submittedName>
        <fullName evidence="3">TPR domain protein</fullName>
    </submittedName>
</protein>
<sequence>MRHSFWKSFLVGFPCLALVVLPPAVGHAEEDDRIWDAVLKISQLYEKLEYEQAFATIQGARRLPRSVEGEVTLSLYEGVILCEMGLLAPSRAAFREALLMRPDVDLPEDVAPKVALFFEAIRLEVVGKTVVPPAPSKPALEDEESAEEEEETEEEEEDDLVQADGEAGAAPISEKRTVPAVPEARTPVSVESAAPPVSTSPRNVSSQP</sequence>
<dbReference type="KEGG" id="cfus:CYFUS_000357"/>